<protein>
    <submittedName>
        <fullName evidence="1">Uncharacterized protein</fullName>
    </submittedName>
</protein>
<proteinExistence type="predicted"/>
<name>A0A8S5SBE5_9CAUD</name>
<evidence type="ECO:0000313" key="1">
    <source>
        <dbReference type="EMBL" id="DAF47991.1"/>
    </source>
</evidence>
<accession>A0A8S5SBE5</accession>
<dbReference type="EMBL" id="BK032562">
    <property type="protein sequence ID" value="DAF47991.1"/>
    <property type="molecule type" value="Genomic_DNA"/>
</dbReference>
<sequence>MIFVTKDEADYLRQNIKNVKIFKTCRLKNNGSNRGKRYAEETSAVVNLLAKYRAD</sequence>
<organism evidence="1">
    <name type="scientific">Siphoviridae sp. ctgaY24</name>
    <dbReference type="NCBI Taxonomy" id="2827911"/>
    <lineage>
        <taxon>Viruses</taxon>
        <taxon>Duplodnaviria</taxon>
        <taxon>Heunggongvirae</taxon>
        <taxon>Uroviricota</taxon>
        <taxon>Caudoviricetes</taxon>
    </lineage>
</organism>
<reference evidence="1" key="1">
    <citation type="journal article" date="2021" name="Proc. Natl. Acad. Sci. U.S.A.">
        <title>A Catalog of Tens of Thousands of Viruses from Human Metagenomes Reveals Hidden Associations with Chronic Diseases.</title>
        <authorList>
            <person name="Tisza M.J."/>
            <person name="Buck C.B."/>
        </authorList>
    </citation>
    <scope>NUCLEOTIDE SEQUENCE</scope>
    <source>
        <strain evidence="1">CtgaY24</strain>
    </source>
</reference>